<dbReference type="CDD" id="cd08433">
    <property type="entry name" value="PBP2_Nac"/>
    <property type="match status" value="1"/>
</dbReference>
<dbReference type="Proteomes" id="UP001223743">
    <property type="component" value="Unassembled WGS sequence"/>
</dbReference>
<dbReference type="InterPro" id="IPR000847">
    <property type="entry name" value="LysR_HTH_N"/>
</dbReference>
<comment type="caution">
    <text evidence="7">The sequence shown here is derived from an EMBL/GenBank/DDBJ whole genome shotgun (WGS) entry which is preliminary data.</text>
</comment>
<keyword evidence="4" id="KW-0010">Activator</keyword>
<dbReference type="InterPro" id="IPR005119">
    <property type="entry name" value="LysR_subst-bd"/>
</dbReference>
<evidence type="ECO:0000256" key="4">
    <source>
        <dbReference type="ARBA" id="ARBA00023159"/>
    </source>
</evidence>
<dbReference type="Gene3D" id="3.40.190.290">
    <property type="match status" value="1"/>
</dbReference>
<dbReference type="RefSeq" id="WP_266283168.1">
    <property type="nucleotide sequence ID" value="NZ_JAPKNF010000002.1"/>
</dbReference>
<dbReference type="SUPFAM" id="SSF53850">
    <property type="entry name" value="Periplasmic binding protein-like II"/>
    <property type="match status" value="1"/>
</dbReference>
<evidence type="ECO:0000256" key="5">
    <source>
        <dbReference type="ARBA" id="ARBA00023163"/>
    </source>
</evidence>
<keyword evidence="5" id="KW-0804">Transcription</keyword>
<dbReference type="EMBL" id="JAUSWJ010000001">
    <property type="protein sequence ID" value="MDQ0517503.1"/>
    <property type="molecule type" value="Genomic_DNA"/>
</dbReference>
<evidence type="ECO:0000256" key="3">
    <source>
        <dbReference type="ARBA" id="ARBA00023125"/>
    </source>
</evidence>
<evidence type="ECO:0000256" key="2">
    <source>
        <dbReference type="ARBA" id="ARBA00023015"/>
    </source>
</evidence>
<evidence type="ECO:0000256" key="1">
    <source>
        <dbReference type="ARBA" id="ARBA00009437"/>
    </source>
</evidence>
<gene>
    <name evidence="7" type="ORF">QO015_003116</name>
</gene>
<dbReference type="PANTHER" id="PTHR30293">
    <property type="entry name" value="TRANSCRIPTIONAL REGULATORY PROTEIN NAC-RELATED"/>
    <property type="match status" value="1"/>
</dbReference>
<dbReference type="Pfam" id="PF00126">
    <property type="entry name" value="HTH_1"/>
    <property type="match status" value="1"/>
</dbReference>
<organism evidence="7 8">
    <name type="scientific">Kaistia geumhonensis</name>
    <dbReference type="NCBI Taxonomy" id="410839"/>
    <lineage>
        <taxon>Bacteria</taxon>
        <taxon>Pseudomonadati</taxon>
        <taxon>Pseudomonadota</taxon>
        <taxon>Alphaproteobacteria</taxon>
        <taxon>Hyphomicrobiales</taxon>
        <taxon>Kaistiaceae</taxon>
        <taxon>Kaistia</taxon>
    </lineage>
</organism>
<keyword evidence="2" id="KW-0805">Transcription regulation</keyword>
<sequence length="308" mass="33555">MFDLKQLQLFTAVAEFGSFSRAAVALSVSQPVISRQIKALEEELGVALLYRNGRGIVLTEAGKLLENYASAILEQASRATTELAAMRSNPRGTIVLGMPPSVGIVLTAPLVKHFREEFPQVTMRVVEGFSGHLLEWLMMGKIDVAVLYNAPRMNNLLAEPILRDELFLLGAGDDAGTLGTGPVDASVVATLPMILPARPHGLRLLLDQVLGQAGIEPRIDLEVEAMPSTLRLVEGGMGYTILSYSSVHHLVAEGRIRYWRIKNPSIERELLLATSSQRPTTTAIRALTALIRNEVRALRKEGVFEPAG</sequence>
<dbReference type="Gene3D" id="1.10.10.10">
    <property type="entry name" value="Winged helix-like DNA-binding domain superfamily/Winged helix DNA-binding domain"/>
    <property type="match status" value="1"/>
</dbReference>
<dbReference type="PRINTS" id="PR00039">
    <property type="entry name" value="HTHLYSR"/>
</dbReference>
<evidence type="ECO:0000313" key="7">
    <source>
        <dbReference type="EMBL" id="MDQ0517503.1"/>
    </source>
</evidence>
<evidence type="ECO:0000313" key="8">
    <source>
        <dbReference type="Proteomes" id="UP001223743"/>
    </source>
</evidence>
<dbReference type="PROSITE" id="PS50931">
    <property type="entry name" value="HTH_LYSR"/>
    <property type="match status" value="1"/>
</dbReference>
<keyword evidence="3" id="KW-0238">DNA-binding</keyword>
<reference evidence="7 8" key="1">
    <citation type="submission" date="2023-07" db="EMBL/GenBank/DDBJ databases">
        <title>Genomic Encyclopedia of Type Strains, Phase IV (KMG-IV): sequencing the most valuable type-strain genomes for metagenomic binning, comparative biology and taxonomic classification.</title>
        <authorList>
            <person name="Goeker M."/>
        </authorList>
    </citation>
    <scope>NUCLEOTIDE SEQUENCE [LARGE SCALE GENOMIC DNA]</scope>
    <source>
        <strain evidence="7 8">B1-1</strain>
    </source>
</reference>
<protein>
    <submittedName>
        <fullName evidence="7">LysR family nitrogen assimilation transcriptional regulator</fullName>
    </submittedName>
</protein>
<name>A0ABU0M998_9HYPH</name>
<comment type="similarity">
    <text evidence="1">Belongs to the LysR transcriptional regulatory family.</text>
</comment>
<dbReference type="PANTHER" id="PTHR30293:SF0">
    <property type="entry name" value="NITROGEN ASSIMILATION REGULATORY PROTEIN NAC"/>
    <property type="match status" value="1"/>
</dbReference>
<dbReference type="SUPFAM" id="SSF46785">
    <property type="entry name" value="Winged helix' DNA-binding domain"/>
    <property type="match status" value="1"/>
</dbReference>
<dbReference type="InterPro" id="IPR036390">
    <property type="entry name" value="WH_DNA-bd_sf"/>
</dbReference>
<keyword evidence="8" id="KW-1185">Reference proteome</keyword>
<evidence type="ECO:0000259" key="6">
    <source>
        <dbReference type="PROSITE" id="PS50931"/>
    </source>
</evidence>
<proteinExistence type="inferred from homology"/>
<dbReference type="InterPro" id="IPR036388">
    <property type="entry name" value="WH-like_DNA-bd_sf"/>
</dbReference>
<feature type="domain" description="HTH lysR-type" evidence="6">
    <location>
        <begin position="2"/>
        <end position="59"/>
    </location>
</feature>
<accession>A0ABU0M998</accession>
<dbReference type="Pfam" id="PF03466">
    <property type="entry name" value="LysR_substrate"/>
    <property type="match status" value="1"/>
</dbReference>